<dbReference type="Pfam" id="PF06985">
    <property type="entry name" value="HET"/>
    <property type="match status" value="1"/>
</dbReference>
<dbReference type="RefSeq" id="XP_045257953.1">
    <property type="nucleotide sequence ID" value="XM_045408219.1"/>
</dbReference>
<dbReference type="GeneID" id="69015391"/>
<evidence type="ECO:0000313" key="2">
    <source>
        <dbReference type="EMBL" id="KAF3798793.1"/>
    </source>
</evidence>
<dbReference type="InterPro" id="IPR052895">
    <property type="entry name" value="HetReg/Transcr_Mod"/>
</dbReference>
<name>A0A8H4C7D0_COLGL</name>
<dbReference type="Pfam" id="PF26639">
    <property type="entry name" value="Het-6_barrel"/>
    <property type="match status" value="1"/>
</dbReference>
<feature type="domain" description="Heterokaryon incompatibility" evidence="1">
    <location>
        <begin position="36"/>
        <end position="185"/>
    </location>
</feature>
<dbReference type="Proteomes" id="UP000613401">
    <property type="component" value="Unassembled WGS sequence"/>
</dbReference>
<keyword evidence="3" id="KW-1185">Reference proteome</keyword>
<reference evidence="2" key="2">
    <citation type="submission" date="2020-03" db="EMBL/GenBank/DDBJ databases">
        <authorList>
            <person name="Fu F.-F."/>
            <person name="Chen J."/>
        </authorList>
    </citation>
    <scope>NUCLEOTIDE SEQUENCE</scope>
    <source>
        <strain evidence="2">Lc1</strain>
    </source>
</reference>
<dbReference type="InterPro" id="IPR010730">
    <property type="entry name" value="HET"/>
</dbReference>
<dbReference type="EMBL" id="WVTB01000091">
    <property type="protein sequence ID" value="KAF3798793.1"/>
    <property type="molecule type" value="Genomic_DNA"/>
</dbReference>
<sequence length="569" mass="63879">MDSTAGFRILDLLPANYDDDLCCNIRNVELGTCEPYEALSYVWGDQLNLEPIRVADATVKITKSLQAALRRLRQPSAIRPIWVDQLCINQLDSRDKTRQVSIMRQIYKNCSRCLIWLGELPDTLAVSDAEGTFDFICMCAGQWRDSEFIPPGLSTPDRLARAHDAFKALVLDGNPWWSRIWTVQEVVLPSNALVLWGPLCLPWITFKQAARRLCSARFPRLHFSILDTFRDIVNNFTGPVRGLEIAEAGESPLNILQRWRYRKATDPRDKAFALMGVFSHTPIPGVQICDYDMSVVNLYKKVTTGLIQSEKGLRPLVGLRPNSIPYLPSCAIDLSQTPCDNTPHWWWNHSHRYQKFAADCGEDLQFTSPLHEGSLLSLRGILADTVQNFGSPLRGDDPESVSNEQIIESTKIWQQLMERSLGYRRYPSGETPADVFWRTMMGDLLMQELPLRRANDNDARTAALQFHGGSPLNKLICDSVRMMIVGQTFFVTERGYVGVGPSNSVEGDEVWVLSGGKVPFILRPSTGDKSPRSSATPVFSLIGDAFVYGIMDGEAMALRKSGPQAVYLN</sequence>
<evidence type="ECO:0000313" key="3">
    <source>
        <dbReference type="Proteomes" id="UP000613401"/>
    </source>
</evidence>
<dbReference type="AlphaFoldDB" id="A0A8H4C7D0"/>
<evidence type="ECO:0000259" key="1">
    <source>
        <dbReference type="Pfam" id="PF06985"/>
    </source>
</evidence>
<accession>A0A8H4C7D0</accession>
<dbReference type="PANTHER" id="PTHR24148:SF73">
    <property type="entry name" value="HET DOMAIN PROTEIN (AFU_ORTHOLOGUE AFUA_8G01020)"/>
    <property type="match status" value="1"/>
</dbReference>
<gene>
    <name evidence="2" type="ORF">GCG54_00008250</name>
</gene>
<reference evidence="2" key="1">
    <citation type="journal article" date="2020" name="Phytopathology">
        <title>Genome sequence and comparative analysis of Colletotrichum gloeosporioides isolated from Liriodendron leaves.</title>
        <authorList>
            <person name="Fu F.F."/>
            <person name="Hao Z."/>
            <person name="Wang P."/>
            <person name="Lu Y."/>
            <person name="Xue L.J."/>
            <person name="Wei G."/>
            <person name="Tian Y."/>
            <person name="Baishi H."/>
            <person name="Xu H."/>
            <person name="Shi J."/>
            <person name="Cheng T."/>
            <person name="Wang G."/>
            <person name="Yi Y."/>
            <person name="Chen J."/>
        </authorList>
    </citation>
    <scope>NUCLEOTIDE SEQUENCE</scope>
    <source>
        <strain evidence="2">Lc1</strain>
    </source>
</reference>
<proteinExistence type="predicted"/>
<comment type="caution">
    <text evidence="2">The sequence shown here is derived from an EMBL/GenBank/DDBJ whole genome shotgun (WGS) entry which is preliminary data.</text>
</comment>
<protein>
    <submittedName>
        <fullName evidence="2">Heterokaryon incompatibility protein 6</fullName>
    </submittedName>
</protein>
<organism evidence="2 3">
    <name type="scientific">Colletotrichum gloeosporioides</name>
    <name type="common">Anthracnose fungus</name>
    <name type="synonym">Glomerella cingulata</name>
    <dbReference type="NCBI Taxonomy" id="474922"/>
    <lineage>
        <taxon>Eukaryota</taxon>
        <taxon>Fungi</taxon>
        <taxon>Dikarya</taxon>
        <taxon>Ascomycota</taxon>
        <taxon>Pezizomycotina</taxon>
        <taxon>Sordariomycetes</taxon>
        <taxon>Hypocreomycetidae</taxon>
        <taxon>Glomerellales</taxon>
        <taxon>Glomerellaceae</taxon>
        <taxon>Colletotrichum</taxon>
        <taxon>Colletotrichum gloeosporioides species complex</taxon>
    </lineage>
</organism>
<dbReference type="PANTHER" id="PTHR24148">
    <property type="entry name" value="ANKYRIN REPEAT DOMAIN-CONTAINING PROTEIN 39 HOMOLOG-RELATED"/>
    <property type="match status" value="1"/>
</dbReference>